<dbReference type="STRING" id="15368.I1H5K4"/>
<dbReference type="eggNOG" id="KOG2810">
    <property type="taxonomic scope" value="Eukaryota"/>
</dbReference>
<dbReference type="OMA" id="RTRQHHL"/>
<evidence type="ECO:0000256" key="3">
    <source>
        <dbReference type="SAM" id="MobiDB-lite"/>
    </source>
</evidence>
<name>I1H5K4_BRADI</name>
<dbReference type="HOGENOM" id="CLU_048512_0_0_1"/>
<reference evidence="4" key="2">
    <citation type="submission" date="2017-06" db="EMBL/GenBank/DDBJ databases">
        <title>WGS assembly of Brachypodium distachyon.</title>
        <authorList>
            <consortium name="The International Brachypodium Initiative"/>
            <person name="Lucas S."/>
            <person name="Harmon-Smith M."/>
            <person name="Lail K."/>
            <person name="Tice H."/>
            <person name="Grimwood J."/>
            <person name="Bruce D."/>
            <person name="Barry K."/>
            <person name="Shu S."/>
            <person name="Lindquist E."/>
            <person name="Wang M."/>
            <person name="Pitluck S."/>
            <person name="Vogel J.P."/>
            <person name="Garvin D.F."/>
            <person name="Mockler T.C."/>
            <person name="Schmutz J."/>
            <person name="Rokhsar D."/>
            <person name="Bevan M.W."/>
        </authorList>
    </citation>
    <scope>NUCLEOTIDE SEQUENCE</scope>
    <source>
        <strain evidence="4">Bd21</strain>
    </source>
</reference>
<dbReference type="AlphaFoldDB" id="I1H5K4"/>
<gene>
    <name evidence="5" type="primary">LOC100841158</name>
    <name evidence="4" type="ORF">BRADI_1g62700v3</name>
</gene>
<dbReference type="GO" id="GO:0000076">
    <property type="term" value="P:DNA replication checkpoint signaling"/>
    <property type="evidence" value="ECO:0000318"/>
    <property type="project" value="GO_Central"/>
</dbReference>
<feature type="compositionally biased region" description="Low complexity" evidence="3">
    <location>
        <begin position="316"/>
        <end position="328"/>
    </location>
</feature>
<dbReference type="GO" id="GO:0006281">
    <property type="term" value="P:DNA repair"/>
    <property type="evidence" value="ECO:0000318"/>
    <property type="project" value="GO_Central"/>
</dbReference>
<feature type="compositionally biased region" description="Acidic residues" evidence="3">
    <location>
        <begin position="420"/>
        <end position="432"/>
    </location>
</feature>
<dbReference type="EnsemblPlants" id="KQK21728">
    <property type="protein sequence ID" value="KQK21728"/>
    <property type="gene ID" value="BRADI_1g62700v3"/>
</dbReference>
<dbReference type="SUPFAM" id="SSF55979">
    <property type="entry name" value="DNA clamp"/>
    <property type="match status" value="1"/>
</dbReference>
<dbReference type="GeneID" id="100841158"/>
<evidence type="ECO:0008006" key="7">
    <source>
        <dbReference type="Google" id="ProtNLM"/>
    </source>
</evidence>
<dbReference type="PANTHER" id="PTHR15237:SF0">
    <property type="entry name" value="CELL CYCLE CHECKPOINT CONTROL PROTEIN"/>
    <property type="match status" value="1"/>
</dbReference>
<evidence type="ECO:0000313" key="6">
    <source>
        <dbReference type="Proteomes" id="UP000008810"/>
    </source>
</evidence>
<dbReference type="EMBL" id="CM000880">
    <property type="protein sequence ID" value="KQK21728.1"/>
    <property type="molecule type" value="Genomic_DNA"/>
</dbReference>
<evidence type="ECO:0000313" key="4">
    <source>
        <dbReference type="EMBL" id="KQK21728.1"/>
    </source>
</evidence>
<dbReference type="RefSeq" id="XP_003557932.1">
    <property type="nucleotide sequence ID" value="XM_003557884.4"/>
</dbReference>
<keyword evidence="6" id="KW-1185">Reference proteome</keyword>
<dbReference type="InterPro" id="IPR046938">
    <property type="entry name" value="DNA_clamp_sf"/>
</dbReference>
<dbReference type="InterPro" id="IPR007268">
    <property type="entry name" value="Rad9/Ddc1"/>
</dbReference>
<reference evidence="4 5" key="1">
    <citation type="journal article" date="2010" name="Nature">
        <title>Genome sequencing and analysis of the model grass Brachypodium distachyon.</title>
        <authorList>
            <consortium name="International Brachypodium Initiative"/>
        </authorList>
    </citation>
    <scope>NUCLEOTIDE SEQUENCE [LARGE SCALE GENOMIC DNA]</scope>
    <source>
        <strain evidence="4">Bd21</strain>
        <strain evidence="5">cv. Bd21</strain>
    </source>
</reference>
<organism evidence="4">
    <name type="scientific">Brachypodium distachyon</name>
    <name type="common">Purple false brome</name>
    <name type="synonym">Trachynia distachya</name>
    <dbReference type="NCBI Taxonomy" id="15368"/>
    <lineage>
        <taxon>Eukaryota</taxon>
        <taxon>Viridiplantae</taxon>
        <taxon>Streptophyta</taxon>
        <taxon>Embryophyta</taxon>
        <taxon>Tracheophyta</taxon>
        <taxon>Spermatophyta</taxon>
        <taxon>Magnoliopsida</taxon>
        <taxon>Liliopsida</taxon>
        <taxon>Poales</taxon>
        <taxon>Poaceae</taxon>
        <taxon>BOP clade</taxon>
        <taxon>Pooideae</taxon>
        <taxon>Stipodae</taxon>
        <taxon>Brachypodieae</taxon>
        <taxon>Brachypodium</taxon>
    </lineage>
</organism>
<feature type="compositionally biased region" description="Polar residues" evidence="3">
    <location>
        <begin position="359"/>
        <end position="375"/>
    </location>
</feature>
<sequence>MELSMSGGSLRTFVRCVTCLARIGSELVFQAYPDKLELHTLNSSRSAFASISLKRDFFDQFHLSTGATTPSSTPLQCSVLLKSVLSVLRTPTAAVDSLTASLPDPDATKLKFVLNCLHGVKKTYGISCSAESEVQTLALDRNRFPSRLAIRPRDLARLLDDNFQSTLQELTVIATDPGSGLSCVDDDIGGKAVQLLSYIDPTKDDYDTRLHTQLWVDPSEFLEYVHAGEPVDVTFGRKELKAFLTFCEGCEVDILLFFEKAGEPVLLVPRFGWDDGPSSDFDATLVLATMLASQLDDGNIPQQPPTSAHHAEEPRAAAAASACPVPESNHTRIWSELSGTTPKSFEANTENRAQKEKNGSSSVPNDASKLPNVTNAPFKPPVTDNANNILPMQMDHLEEPPEVMSDNPRSQHHPSNWVGADEDNDDDEDEELFVQTTPHYMD</sequence>
<feature type="compositionally biased region" description="Polar residues" evidence="3">
    <location>
        <begin position="337"/>
        <end position="351"/>
    </location>
</feature>
<evidence type="ECO:0000313" key="5">
    <source>
        <dbReference type="EnsemblPlants" id="KQK21728"/>
    </source>
</evidence>
<feature type="region of interest" description="Disordered" evidence="3">
    <location>
        <begin position="296"/>
        <end position="442"/>
    </location>
</feature>
<dbReference type="GO" id="GO:0031573">
    <property type="term" value="P:mitotic intra-S DNA damage checkpoint signaling"/>
    <property type="evidence" value="ECO:0000318"/>
    <property type="project" value="GO_Central"/>
</dbReference>
<protein>
    <recommendedName>
        <fullName evidence="7">Cell cycle checkpoint control protein RAD9A</fullName>
    </recommendedName>
</protein>
<proteinExistence type="inferred from homology"/>
<dbReference type="PIRSF" id="PIRSF009303">
    <property type="entry name" value="Cell_cycle_RAD9"/>
    <property type="match status" value="1"/>
</dbReference>
<dbReference type="GO" id="GO:0071479">
    <property type="term" value="P:cellular response to ionizing radiation"/>
    <property type="evidence" value="ECO:0000318"/>
    <property type="project" value="GO_Central"/>
</dbReference>
<dbReference type="Gramene" id="KQK21728">
    <property type="protein sequence ID" value="KQK21728"/>
    <property type="gene ID" value="BRADI_1g62700v3"/>
</dbReference>
<accession>I1H5K4</accession>
<dbReference type="KEGG" id="bdi:100841158"/>
<dbReference type="InterPro" id="IPR026584">
    <property type="entry name" value="Rad9"/>
</dbReference>
<dbReference type="PANTHER" id="PTHR15237">
    <property type="entry name" value="DNA REPAIR PROTEIN RAD9"/>
    <property type="match status" value="1"/>
</dbReference>
<dbReference type="Pfam" id="PF04139">
    <property type="entry name" value="Rad9"/>
    <property type="match status" value="1"/>
</dbReference>
<reference evidence="5" key="3">
    <citation type="submission" date="2018-08" db="UniProtKB">
        <authorList>
            <consortium name="EnsemblPlants"/>
        </authorList>
    </citation>
    <scope>IDENTIFICATION</scope>
    <source>
        <strain evidence="5">cv. Bd21</strain>
    </source>
</reference>
<dbReference type="Proteomes" id="UP000008810">
    <property type="component" value="Chromosome 1"/>
</dbReference>
<dbReference type="FunFam" id="3.70.10.10:FF:000012">
    <property type="entry name" value="cell cycle checkpoint control protein RAD9A"/>
    <property type="match status" value="1"/>
</dbReference>
<evidence type="ECO:0000256" key="1">
    <source>
        <dbReference type="ARBA" id="ARBA00008494"/>
    </source>
</evidence>
<evidence type="ECO:0000256" key="2">
    <source>
        <dbReference type="PIRNR" id="PIRNR009303"/>
    </source>
</evidence>
<dbReference type="OrthoDB" id="60092at2759"/>
<dbReference type="GO" id="GO:0030896">
    <property type="term" value="C:checkpoint clamp complex"/>
    <property type="evidence" value="ECO:0000318"/>
    <property type="project" value="GO_Central"/>
</dbReference>
<comment type="similarity">
    <text evidence="1 2">Belongs to the rad9 family.</text>
</comment>
<dbReference type="Gene3D" id="3.70.10.10">
    <property type="match status" value="1"/>
</dbReference>